<name>A0A182C857_9BACT</name>
<dbReference type="EMBL" id="JFHK01000001">
    <property type="protein sequence ID" value="OAA32510.1"/>
    <property type="molecule type" value="Genomic_DNA"/>
</dbReference>
<reference evidence="1 2" key="1">
    <citation type="submission" date="2014-02" db="EMBL/GenBank/DDBJ databases">
        <title>Kosmotoga genome sequencing.</title>
        <authorList>
            <person name="Pollo S.M."/>
            <person name="Charchuk R."/>
            <person name="Nesbo C.L."/>
        </authorList>
    </citation>
    <scope>NUCLEOTIDE SEQUENCE [LARGE SCALE GENOMIC DNA]</scope>
    <source>
        <strain evidence="1 2">S304</strain>
    </source>
</reference>
<comment type="caution">
    <text evidence="1">The sequence shown here is derived from an EMBL/GenBank/DDBJ whole genome shotgun (WGS) entry which is preliminary data.</text>
</comment>
<dbReference type="OrthoDB" id="9762920at2"/>
<evidence type="ECO:0000313" key="1">
    <source>
        <dbReference type="EMBL" id="OAA32510.1"/>
    </source>
</evidence>
<organism evidence="1 2">
    <name type="scientific">Kosmotoga arenicorallina S304</name>
    <dbReference type="NCBI Taxonomy" id="1453497"/>
    <lineage>
        <taxon>Bacteria</taxon>
        <taxon>Thermotogati</taxon>
        <taxon>Thermotogota</taxon>
        <taxon>Thermotogae</taxon>
        <taxon>Kosmotogales</taxon>
        <taxon>Kosmotogaceae</taxon>
        <taxon>Kosmotoga</taxon>
    </lineage>
</organism>
<proteinExistence type="predicted"/>
<evidence type="ECO:0000313" key="2">
    <source>
        <dbReference type="Proteomes" id="UP000077339"/>
    </source>
</evidence>
<dbReference type="AlphaFoldDB" id="A0A182C857"/>
<dbReference type="RefSeq" id="WP_084251353.1">
    <property type="nucleotide sequence ID" value="NZ_JFHK01000001.1"/>
</dbReference>
<protein>
    <submittedName>
        <fullName evidence="1">Uncharacterized protein</fullName>
    </submittedName>
</protein>
<dbReference type="STRING" id="1453497.AT15_00075"/>
<dbReference type="PATRIC" id="fig|1453497.3.peg.17"/>
<dbReference type="Proteomes" id="UP000077339">
    <property type="component" value="Unassembled WGS sequence"/>
</dbReference>
<gene>
    <name evidence="1" type="ORF">AT15_00075</name>
</gene>
<keyword evidence="2" id="KW-1185">Reference proteome</keyword>
<sequence>MNDEIFEICKATGEQIGNVVFEADNFGDLYTLRNCKNPESLFEALENLSVKYAKENWTLRLSEDFLKILKDPALWKKAKSLAVIFAVNKYLQRHYAKSVNNKNGGEA</sequence>
<accession>A0A182C857</accession>